<dbReference type="InterPro" id="IPR036465">
    <property type="entry name" value="vWFA_dom_sf"/>
</dbReference>
<feature type="compositionally biased region" description="Gly residues" evidence="1">
    <location>
        <begin position="264"/>
        <end position="274"/>
    </location>
</feature>
<dbReference type="Gene3D" id="3.40.50.410">
    <property type="entry name" value="von Willebrand factor, type A domain"/>
    <property type="match status" value="1"/>
</dbReference>
<evidence type="ECO:0000313" key="4">
    <source>
        <dbReference type="Proteomes" id="UP000240322"/>
    </source>
</evidence>
<name>A0A2R6ACH8_9ARCH</name>
<comment type="caution">
    <text evidence="3">The sequence shown here is derived from an EMBL/GenBank/DDBJ whole genome shotgun (WGS) entry which is preliminary data.</text>
</comment>
<evidence type="ECO:0000256" key="1">
    <source>
        <dbReference type="SAM" id="MobiDB-lite"/>
    </source>
</evidence>
<protein>
    <recommendedName>
        <fullName evidence="2">VWFA domain-containing protein</fullName>
    </recommendedName>
</protein>
<dbReference type="PROSITE" id="PS50234">
    <property type="entry name" value="VWFA"/>
    <property type="match status" value="1"/>
</dbReference>
<evidence type="ECO:0000313" key="3">
    <source>
        <dbReference type="EMBL" id="PSN84059.1"/>
    </source>
</evidence>
<sequence>MIELREEFILPIASFLARAWSGSKNVQVYFNSDVPLSDSNSILLPMPSKFSKNRETAYRLWRASLFHETQHIALGSFDPGNKLAVTPPNPTFMPSSEARKVVINILEDYRINSKSVKTYKGMVKEFLFRNAIYFEQAPVPDNTPDGILETFRQLMLFGVTKNPNPPDFVLQAVKLAKEKIDNEVPAVEWVEEVWKLLGLPNSSLSEQHITCTFAQVAPLSQKLVKQAVENYVKQLIKKNPSLLDEKEKQESQEQESQEQESQEGMGGQGGGQEGKQGDENKPNERKVGVEELAEHISENILMVPEEIKSEIKEIEKLEFQYEQVHASKGGEEMRVLVPRKMYNDYIHIYNEGLVNHVKQTLRHIRRGWKEMKSDTGSFEVDDYIARRYPPFIDEERVGSKNMEVIILLDHSGSIGYYEEKYKEVVVALCEGLNYINAKFQVYAFSVPKRDGRPITSVWQIKALSEKWGVTSMMRLAQIAADGGTPLYGVYKILFPVVSNKSRDNCIFITFTDGEPDDVYNTKKIIAVYKKTCNMYAITYNPELERCENLVEYCRNLGYEKVAGITDISKFPQAVLSMIVENRRNEKLVL</sequence>
<evidence type="ECO:0000259" key="2">
    <source>
        <dbReference type="PROSITE" id="PS50234"/>
    </source>
</evidence>
<dbReference type="InterPro" id="IPR002035">
    <property type="entry name" value="VWF_A"/>
</dbReference>
<feature type="region of interest" description="Disordered" evidence="1">
    <location>
        <begin position="242"/>
        <end position="284"/>
    </location>
</feature>
<reference evidence="3 4" key="1">
    <citation type="submission" date="2017-04" db="EMBL/GenBank/DDBJ databases">
        <title>Novel microbial lineages endemic to geothermal iron-oxide mats fill important gaps in the evolutionary history of Archaea.</title>
        <authorList>
            <person name="Jay Z.J."/>
            <person name="Beam J.P."/>
            <person name="Dlakic M."/>
            <person name="Rusch D.B."/>
            <person name="Kozubal M.A."/>
            <person name="Inskeep W.P."/>
        </authorList>
    </citation>
    <scope>NUCLEOTIDE SEQUENCE [LARGE SCALE GENOMIC DNA]</scope>
    <source>
        <strain evidence="3">OSP_D</strain>
    </source>
</reference>
<proteinExistence type="predicted"/>
<accession>A0A2R6ACH8</accession>
<dbReference type="SUPFAM" id="SSF53300">
    <property type="entry name" value="vWA-like"/>
    <property type="match status" value="1"/>
</dbReference>
<dbReference type="Proteomes" id="UP000240322">
    <property type="component" value="Unassembled WGS sequence"/>
</dbReference>
<organism evidence="3 4">
    <name type="scientific">Candidatus Marsarchaeota G2 archaeon OSP_D</name>
    <dbReference type="NCBI Taxonomy" id="1978157"/>
    <lineage>
        <taxon>Archaea</taxon>
        <taxon>Candidatus Marsarchaeota</taxon>
        <taxon>Candidatus Marsarchaeota group 2</taxon>
    </lineage>
</organism>
<gene>
    <name evidence="3" type="ORF">B9Q03_13215</name>
</gene>
<feature type="domain" description="VWFA" evidence="2">
    <location>
        <begin position="403"/>
        <end position="578"/>
    </location>
</feature>
<dbReference type="AlphaFoldDB" id="A0A2R6ACH8"/>
<feature type="compositionally biased region" description="Acidic residues" evidence="1">
    <location>
        <begin position="252"/>
        <end position="261"/>
    </location>
</feature>
<dbReference type="EMBL" id="NEXE01000296">
    <property type="protein sequence ID" value="PSN84059.1"/>
    <property type="molecule type" value="Genomic_DNA"/>
</dbReference>
<feature type="compositionally biased region" description="Basic and acidic residues" evidence="1">
    <location>
        <begin position="275"/>
        <end position="284"/>
    </location>
</feature>